<dbReference type="Proteomes" id="UP000790709">
    <property type="component" value="Unassembled WGS sequence"/>
</dbReference>
<evidence type="ECO:0000313" key="1">
    <source>
        <dbReference type="EMBL" id="KAH7919598.1"/>
    </source>
</evidence>
<proteinExistence type="predicted"/>
<name>A0ACB8B3B0_9AGAM</name>
<comment type="caution">
    <text evidence="1">The sequence shown here is derived from an EMBL/GenBank/DDBJ whole genome shotgun (WGS) entry which is preliminary data.</text>
</comment>
<keyword evidence="2" id="KW-1185">Reference proteome</keyword>
<dbReference type="EMBL" id="MU266645">
    <property type="protein sequence ID" value="KAH7919598.1"/>
    <property type="molecule type" value="Genomic_DNA"/>
</dbReference>
<protein>
    <submittedName>
        <fullName evidence="1">WD40 repeat-like protein</fullName>
    </submittedName>
</protein>
<evidence type="ECO:0000313" key="2">
    <source>
        <dbReference type="Proteomes" id="UP000790709"/>
    </source>
</evidence>
<reference evidence="1" key="1">
    <citation type="journal article" date="2021" name="New Phytol.">
        <title>Evolutionary innovations through gain and loss of genes in the ectomycorrhizal Boletales.</title>
        <authorList>
            <person name="Wu G."/>
            <person name="Miyauchi S."/>
            <person name="Morin E."/>
            <person name="Kuo A."/>
            <person name="Drula E."/>
            <person name="Varga T."/>
            <person name="Kohler A."/>
            <person name="Feng B."/>
            <person name="Cao Y."/>
            <person name="Lipzen A."/>
            <person name="Daum C."/>
            <person name="Hundley H."/>
            <person name="Pangilinan J."/>
            <person name="Johnson J."/>
            <person name="Barry K."/>
            <person name="LaButti K."/>
            <person name="Ng V."/>
            <person name="Ahrendt S."/>
            <person name="Min B."/>
            <person name="Choi I.G."/>
            <person name="Park H."/>
            <person name="Plett J.M."/>
            <person name="Magnuson J."/>
            <person name="Spatafora J.W."/>
            <person name="Nagy L.G."/>
            <person name="Henrissat B."/>
            <person name="Grigoriev I.V."/>
            <person name="Yang Z.L."/>
            <person name="Xu J."/>
            <person name="Martin F.M."/>
        </authorList>
    </citation>
    <scope>NUCLEOTIDE SEQUENCE</scope>
    <source>
        <strain evidence="1">KUC20120723A-06</strain>
    </source>
</reference>
<accession>A0ACB8B3B0</accession>
<organism evidence="1 2">
    <name type="scientific">Leucogyrophana mollusca</name>
    <dbReference type="NCBI Taxonomy" id="85980"/>
    <lineage>
        <taxon>Eukaryota</taxon>
        <taxon>Fungi</taxon>
        <taxon>Dikarya</taxon>
        <taxon>Basidiomycota</taxon>
        <taxon>Agaricomycotina</taxon>
        <taxon>Agaricomycetes</taxon>
        <taxon>Agaricomycetidae</taxon>
        <taxon>Boletales</taxon>
        <taxon>Boletales incertae sedis</taxon>
        <taxon>Leucogyrophana</taxon>
    </lineage>
</organism>
<sequence>MSTLLNTIEAAGVRRASRHPTKVRFEGQGWINSIAYFPDGRHIASASNDKTIIIWDVESGRQDGQPLQHDFGVGHMAISPDGRRIASGMREGGAVVWDVLTRRVVHKIQGHGAWMLAYSPDGRWIASAPIASNEREIRLWDADTGRPGGEPLKCDGGVFCVAFSSDGSQIAAGFEDGSFQVIDIATGDSAVGPIKGHTDFVRSIAYSPGGRLLLTASWDKSIRVWDSKTGVQVGKPMLGHKDAVNWISITADGRRVASGGNDTTVRVWDLATRLQVGDPFDADGRVSSVAFSPDSRYIISGGNYLCLFDTESFAIQGPVSLPIASAQNAPVGRTPISCPDKPQKVREHAHSVTSSILGLPAVHRGIHQAIARFCNALSKPQISVSLAEAPNDWLRANTSQIVQVPSINEKQRAEVHLIYPRLFVYTLEYLECYAPRRRV</sequence>
<gene>
    <name evidence="1" type="ORF">BV22DRAFT_852131</name>
</gene>